<feature type="region of interest" description="Disordered" evidence="6">
    <location>
        <begin position="215"/>
        <end position="251"/>
    </location>
</feature>
<evidence type="ECO:0000256" key="1">
    <source>
        <dbReference type="ARBA" id="ARBA00022491"/>
    </source>
</evidence>
<dbReference type="InterPro" id="IPR001647">
    <property type="entry name" value="HTH_TetR"/>
</dbReference>
<organism evidence="8 9">
    <name type="scientific">Hydrogenophaga intermedia</name>
    <dbReference type="NCBI Taxonomy" id="65786"/>
    <lineage>
        <taxon>Bacteria</taxon>
        <taxon>Pseudomonadati</taxon>
        <taxon>Pseudomonadota</taxon>
        <taxon>Betaproteobacteria</taxon>
        <taxon>Burkholderiales</taxon>
        <taxon>Comamonadaceae</taxon>
        <taxon>Hydrogenophaga</taxon>
    </lineage>
</organism>
<dbReference type="GO" id="GO:0003700">
    <property type="term" value="F:DNA-binding transcription factor activity"/>
    <property type="evidence" value="ECO:0007669"/>
    <property type="project" value="TreeGrafter"/>
</dbReference>
<proteinExistence type="predicted"/>
<evidence type="ECO:0000259" key="7">
    <source>
        <dbReference type="PROSITE" id="PS50977"/>
    </source>
</evidence>
<protein>
    <submittedName>
        <fullName evidence="8">TetR family transcriptional regulator</fullName>
    </submittedName>
</protein>
<feature type="domain" description="HTH tetR-type" evidence="7">
    <location>
        <begin position="10"/>
        <end position="70"/>
    </location>
</feature>
<dbReference type="InterPro" id="IPR050109">
    <property type="entry name" value="HTH-type_TetR-like_transc_reg"/>
</dbReference>
<dbReference type="SUPFAM" id="SSF48498">
    <property type="entry name" value="Tetracyclin repressor-like, C-terminal domain"/>
    <property type="match status" value="1"/>
</dbReference>
<accession>A0A1L1PIW0</accession>
<dbReference type="PRINTS" id="PR00455">
    <property type="entry name" value="HTHTETR"/>
</dbReference>
<name>A0A1L1PIW0_HYDIT</name>
<dbReference type="InterPro" id="IPR013572">
    <property type="entry name" value="Tscrpt_reg_MAATS_C"/>
</dbReference>
<evidence type="ECO:0000256" key="3">
    <source>
        <dbReference type="ARBA" id="ARBA00023125"/>
    </source>
</evidence>
<dbReference type="Pfam" id="PF08361">
    <property type="entry name" value="TetR_C_2"/>
    <property type="match status" value="1"/>
</dbReference>
<dbReference type="Pfam" id="PF00440">
    <property type="entry name" value="TetR_N"/>
    <property type="match status" value="1"/>
</dbReference>
<dbReference type="EMBL" id="CCAE010000016">
    <property type="protein sequence ID" value="CDN87893.1"/>
    <property type="molecule type" value="Genomic_DNA"/>
</dbReference>
<feature type="DNA-binding region" description="H-T-H motif" evidence="5">
    <location>
        <begin position="33"/>
        <end position="52"/>
    </location>
</feature>
<evidence type="ECO:0000256" key="4">
    <source>
        <dbReference type="ARBA" id="ARBA00023163"/>
    </source>
</evidence>
<keyword evidence="9" id="KW-1185">Reference proteome</keyword>
<dbReference type="RefSeq" id="WP_009520361.1">
    <property type="nucleotide sequence ID" value="NZ_CCAE010000016.1"/>
</dbReference>
<dbReference type="PROSITE" id="PS50977">
    <property type="entry name" value="HTH_TETR_2"/>
    <property type="match status" value="1"/>
</dbReference>
<keyword evidence="4" id="KW-0804">Transcription</keyword>
<dbReference type="PANTHER" id="PTHR30055:SF240">
    <property type="entry name" value="HTH-TYPE TRANSCRIPTIONAL REGULATOR ACRR"/>
    <property type="match status" value="1"/>
</dbReference>
<keyword evidence="3 5" id="KW-0238">DNA-binding</keyword>
<dbReference type="InterPro" id="IPR036271">
    <property type="entry name" value="Tet_transcr_reg_TetR-rel_C_sf"/>
</dbReference>
<keyword evidence="1" id="KW-0678">Repressor</keyword>
<dbReference type="InterPro" id="IPR009057">
    <property type="entry name" value="Homeodomain-like_sf"/>
</dbReference>
<dbReference type="PANTHER" id="PTHR30055">
    <property type="entry name" value="HTH-TYPE TRANSCRIPTIONAL REGULATOR RUTR"/>
    <property type="match status" value="1"/>
</dbReference>
<evidence type="ECO:0000256" key="2">
    <source>
        <dbReference type="ARBA" id="ARBA00023015"/>
    </source>
</evidence>
<evidence type="ECO:0000313" key="9">
    <source>
        <dbReference type="Proteomes" id="UP000028878"/>
    </source>
</evidence>
<evidence type="ECO:0000256" key="6">
    <source>
        <dbReference type="SAM" id="MobiDB-lite"/>
    </source>
</evidence>
<keyword evidence="2" id="KW-0805">Transcription regulation</keyword>
<evidence type="ECO:0000313" key="8">
    <source>
        <dbReference type="EMBL" id="CDN87893.1"/>
    </source>
</evidence>
<evidence type="ECO:0000256" key="5">
    <source>
        <dbReference type="PROSITE-ProRule" id="PRU00335"/>
    </source>
</evidence>
<dbReference type="Gene3D" id="1.10.357.10">
    <property type="entry name" value="Tetracycline Repressor, domain 2"/>
    <property type="match status" value="1"/>
</dbReference>
<gene>
    <name evidence="8" type="ORF">BN948_02321</name>
</gene>
<dbReference type="SUPFAM" id="SSF46689">
    <property type="entry name" value="Homeodomain-like"/>
    <property type="match status" value="1"/>
</dbReference>
<dbReference type="GO" id="GO:0000976">
    <property type="term" value="F:transcription cis-regulatory region binding"/>
    <property type="evidence" value="ECO:0007669"/>
    <property type="project" value="TreeGrafter"/>
</dbReference>
<reference evidence="9" key="1">
    <citation type="submission" date="2014-11" db="EMBL/GenBank/DDBJ databases">
        <title>Draft genome sequence of Hydrogenophaga intermedia S1.</title>
        <authorList>
            <person name="Gan H.M."/>
            <person name="Chew T.H."/>
            <person name="Stolz A."/>
        </authorList>
    </citation>
    <scope>NUCLEOTIDE SEQUENCE [LARGE SCALE GENOMIC DNA]</scope>
    <source>
        <strain evidence="9">S1</strain>
    </source>
</reference>
<dbReference type="Proteomes" id="UP000028878">
    <property type="component" value="Unassembled WGS sequence"/>
</dbReference>
<dbReference type="AlphaFoldDB" id="A0A1L1PIW0"/>
<sequence length="251" mass="27873">MARRTKVEALETRNRLLDAAERLFQAKGVTSTTLGDIATAAGTTRGAVYHHFKDKADLFNAMMERVTLPMEDALAEMAKDAGGEQDPLQSLRQVMLHALHQIAHDERTRRVFEVAMQKVERTDEMRAVHERHVQVLNECQALTRTALREAVHRQGGALSISLPAATLGLHALIDGLIHNWLLEPEAFHLVRVGRQTFDAYLRGLGFELPWTRSASTRAAQRGDRSGGVATGRRRQAMGEATPTRLPTAQNT</sequence>